<sequence>MSSTGRGDDVWWPNRLSTWRSPKVLVMVHFGGDPRGTQQYYEWYAHVARLGRFLSRAADLADPRWTFAAAVHLKDDLVMPDDAPASRQRQAQEPRPRQAAPVRDKLSRRDQRRRLRMVGVGATAHVVEERAEEQ</sequence>
<keyword evidence="3" id="KW-1185">Reference proteome</keyword>
<evidence type="ECO:0000313" key="2">
    <source>
        <dbReference type="EMBL" id="MED6114440.1"/>
    </source>
</evidence>
<gene>
    <name evidence="2" type="ORF">PIB30_080245</name>
</gene>
<evidence type="ECO:0000313" key="3">
    <source>
        <dbReference type="Proteomes" id="UP001341840"/>
    </source>
</evidence>
<comment type="caution">
    <text evidence="2">The sequence shown here is derived from an EMBL/GenBank/DDBJ whole genome shotgun (WGS) entry which is preliminary data.</text>
</comment>
<accession>A0ABU6QRZ8</accession>
<organism evidence="2 3">
    <name type="scientific">Stylosanthes scabra</name>
    <dbReference type="NCBI Taxonomy" id="79078"/>
    <lineage>
        <taxon>Eukaryota</taxon>
        <taxon>Viridiplantae</taxon>
        <taxon>Streptophyta</taxon>
        <taxon>Embryophyta</taxon>
        <taxon>Tracheophyta</taxon>
        <taxon>Spermatophyta</taxon>
        <taxon>Magnoliopsida</taxon>
        <taxon>eudicotyledons</taxon>
        <taxon>Gunneridae</taxon>
        <taxon>Pentapetalae</taxon>
        <taxon>rosids</taxon>
        <taxon>fabids</taxon>
        <taxon>Fabales</taxon>
        <taxon>Fabaceae</taxon>
        <taxon>Papilionoideae</taxon>
        <taxon>50 kb inversion clade</taxon>
        <taxon>dalbergioids sensu lato</taxon>
        <taxon>Dalbergieae</taxon>
        <taxon>Pterocarpus clade</taxon>
        <taxon>Stylosanthes</taxon>
    </lineage>
</organism>
<proteinExistence type="predicted"/>
<evidence type="ECO:0000256" key="1">
    <source>
        <dbReference type="SAM" id="MobiDB-lite"/>
    </source>
</evidence>
<dbReference type="Proteomes" id="UP001341840">
    <property type="component" value="Unassembled WGS sequence"/>
</dbReference>
<feature type="compositionally biased region" description="Basic and acidic residues" evidence="1">
    <location>
        <begin position="90"/>
        <end position="109"/>
    </location>
</feature>
<reference evidence="2 3" key="1">
    <citation type="journal article" date="2023" name="Plants (Basel)">
        <title>Bridging the Gap: Combining Genomics and Transcriptomics Approaches to Understand Stylosanthes scabra, an Orphan Legume from the Brazilian Caatinga.</title>
        <authorList>
            <person name="Ferreira-Neto J.R.C."/>
            <person name="da Silva M.D."/>
            <person name="Binneck E."/>
            <person name="de Melo N.F."/>
            <person name="da Silva R.H."/>
            <person name="de Melo A.L.T.M."/>
            <person name="Pandolfi V."/>
            <person name="Bustamante F.O."/>
            <person name="Brasileiro-Vidal A.C."/>
            <person name="Benko-Iseppon A.M."/>
        </authorList>
    </citation>
    <scope>NUCLEOTIDE SEQUENCE [LARGE SCALE GENOMIC DNA]</scope>
    <source>
        <tissue evidence="2">Leaves</tissue>
    </source>
</reference>
<name>A0ABU6QRZ8_9FABA</name>
<protein>
    <submittedName>
        <fullName evidence="2">Uncharacterized protein</fullName>
    </submittedName>
</protein>
<feature type="region of interest" description="Disordered" evidence="1">
    <location>
        <begin position="79"/>
        <end position="114"/>
    </location>
</feature>
<dbReference type="EMBL" id="JASCZI010001163">
    <property type="protein sequence ID" value="MED6114440.1"/>
    <property type="molecule type" value="Genomic_DNA"/>
</dbReference>